<comment type="caution">
    <text evidence="10">The sequence shown here is derived from an EMBL/GenBank/DDBJ whole genome shotgun (WGS) entry which is preliminary data.</text>
</comment>
<sequence>MRWHSSRPLAALSSATGTGSLTLMVQLLLLAMLLAMLSSSVHALRFDLHATAGQGTQKCVEQYVHKDTLVTGAVDIPARENQRIDAEIIDDTASHNKHWSKPNVVGEHKFSFTVHQDAYLRFCFTGTLPNGGIPGPDVKRPVYLRIDVGADAKQVVIDKEKEKLQPIWTELTRLDGIAREVVADMEYLEGRDDYMHDVNLSTRDRVVNLSTFTMVVLISVGGWQIWYLHSYFKAKQLI</sequence>
<comment type="subcellular location">
    <subcellularLocation>
        <location evidence="1">Membrane</location>
        <topology evidence="1">Single-pass type I membrane protein</topology>
    </subcellularLocation>
</comment>
<keyword evidence="5 7" id="KW-1133">Transmembrane helix</keyword>
<dbReference type="InterPro" id="IPR009038">
    <property type="entry name" value="GOLD_dom"/>
</dbReference>
<keyword evidence="4 8" id="KW-0732">Signal</keyword>
<accession>A0ABQ8EY39</accession>
<dbReference type="EMBL" id="JAFCIX010000496">
    <property type="protein sequence ID" value="KAH6588635.1"/>
    <property type="molecule type" value="Genomic_DNA"/>
</dbReference>
<name>A0ABQ8EY39_9FUNG</name>
<evidence type="ECO:0000256" key="2">
    <source>
        <dbReference type="ARBA" id="ARBA00007104"/>
    </source>
</evidence>
<dbReference type="PANTHER" id="PTHR22811">
    <property type="entry name" value="TRANSMEMBRANE EMP24 DOMAIN-CONTAINING PROTEIN"/>
    <property type="match status" value="1"/>
</dbReference>
<evidence type="ECO:0000256" key="6">
    <source>
        <dbReference type="ARBA" id="ARBA00023136"/>
    </source>
</evidence>
<keyword evidence="6 7" id="KW-0472">Membrane</keyword>
<feature type="chain" id="PRO_5047520218" description="GOLD domain-containing protein" evidence="8">
    <location>
        <begin position="44"/>
        <end position="238"/>
    </location>
</feature>
<proteinExistence type="inferred from homology"/>
<dbReference type="SMART" id="SM01190">
    <property type="entry name" value="EMP24_GP25L"/>
    <property type="match status" value="1"/>
</dbReference>
<evidence type="ECO:0000256" key="1">
    <source>
        <dbReference type="ARBA" id="ARBA00004479"/>
    </source>
</evidence>
<evidence type="ECO:0000256" key="3">
    <source>
        <dbReference type="ARBA" id="ARBA00022692"/>
    </source>
</evidence>
<dbReference type="Proteomes" id="UP001648503">
    <property type="component" value="Unassembled WGS sequence"/>
</dbReference>
<evidence type="ECO:0000256" key="8">
    <source>
        <dbReference type="SAM" id="SignalP"/>
    </source>
</evidence>
<dbReference type="InterPro" id="IPR015720">
    <property type="entry name" value="Emp24-like"/>
</dbReference>
<keyword evidence="3 7" id="KW-0812">Transmembrane</keyword>
<feature type="transmembrane region" description="Helical" evidence="7">
    <location>
        <begin position="209"/>
        <end position="228"/>
    </location>
</feature>
<evidence type="ECO:0000313" key="11">
    <source>
        <dbReference type="Proteomes" id="UP001648503"/>
    </source>
</evidence>
<gene>
    <name evidence="10" type="ORF">BASA50_010596</name>
</gene>
<reference evidence="10 11" key="1">
    <citation type="submission" date="2021-02" db="EMBL/GenBank/DDBJ databases">
        <title>Variation within the Batrachochytrium salamandrivorans European outbreak.</title>
        <authorList>
            <person name="Kelly M."/>
            <person name="Pasmans F."/>
            <person name="Shea T.P."/>
            <person name="Munoz J.F."/>
            <person name="Carranza S."/>
            <person name="Cuomo C.A."/>
            <person name="Martel A."/>
        </authorList>
    </citation>
    <scope>NUCLEOTIDE SEQUENCE [LARGE SCALE GENOMIC DNA]</scope>
    <source>
        <strain evidence="10 11">AMFP18/2</strain>
    </source>
</reference>
<dbReference type="Pfam" id="PF01105">
    <property type="entry name" value="EMP24_GP25L"/>
    <property type="match status" value="1"/>
</dbReference>
<feature type="signal peptide" evidence="8">
    <location>
        <begin position="1"/>
        <end position="43"/>
    </location>
</feature>
<evidence type="ECO:0000256" key="7">
    <source>
        <dbReference type="SAM" id="Phobius"/>
    </source>
</evidence>
<evidence type="ECO:0000256" key="4">
    <source>
        <dbReference type="ARBA" id="ARBA00022729"/>
    </source>
</evidence>
<evidence type="ECO:0000256" key="5">
    <source>
        <dbReference type="ARBA" id="ARBA00022989"/>
    </source>
</evidence>
<evidence type="ECO:0000313" key="10">
    <source>
        <dbReference type="EMBL" id="KAH6588635.1"/>
    </source>
</evidence>
<feature type="domain" description="GOLD" evidence="9">
    <location>
        <begin position="43"/>
        <end position="233"/>
    </location>
</feature>
<protein>
    <recommendedName>
        <fullName evidence="9">GOLD domain-containing protein</fullName>
    </recommendedName>
</protein>
<organism evidence="10 11">
    <name type="scientific">Batrachochytrium salamandrivorans</name>
    <dbReference type="NCBI Taxonomy" id="1357716"/>
    <lineage>
        <taxon>Eukaryota</taxon>
        <taxon>Fungi</taxon>
        <taxon>Fungi incertae sedis</taxon>
        <taxon>Chytridiomycota</taxon>
        <taxon>Chytridiomycota incertae sedis</taxon>
        <taxon>Chytridiomycetes</taxon>
        <taxon>Rhizophydiales</taxon>
        <taxon>Rhizophydiales incertae sedis</taxon>
        <taxon>Batrachochytrium</taxon>
    </lineage>
</organism>
<keyword evidence="11" id="KW-1185">Reference proteome</keyword>
<comment type="similarity">
    <text evidence="2">Belongs to the EMP24/GP25L family.</text>
</comment>
<evidence type="ECO:0000259" key="9">
    <source>
        <dbReference type="SMART" id="SM01190"/>
    </source>
</evidence>